<proteinExistence type="predicted"/>
<dbReference type="EMBL" id="LAZR01064267">
    <property type="protein sequence ID" value="KKK57854.1"/>
    <property type="molecule type" value="Genomic_DNA"/>
</dbReference>
<accession>A0A0F8YUZ1</accession>
<dbReference type="AlphaFoldDB" id="A0A0F8YUZ1"/>
<organism evidence="1">
    <name type="scientific">marine sediment metagenome</name>
    <dbReference type="NCBI Taxonomy" id="412755"/>
    <lineage>
        <taxon>unclassified sequences</taxon>
        <taxon>metagenomes</taxon>
        <taxon>ecological metagenomes</taxon>
    </lineage>
</organism>
<sequence>MNKEITKEEEEMFFKSILYRRAMLRATALVLFIKAKRKEGMSEEDIKKIVESLKVLL</sequence>
<gene>
    <name evidence="1" type="ORF">LCGC14_3050320</name>
</gene>
<reference evidence="1" key="1">
    <citation type="journal article" date="2015" name="Nature">
        <title>Complex archaea that bridge the gap between prokaryotes and eukaryotes.</title>
        <authorList>
            <person name="Spang A."/>
            <person name="Saw J.H."/>
            <person name="Jorgensen S.L."/>
            <person name="Zaremba-Niedzwiedzka K."/>
            <person name="Martijn J."/>
            <person name="Lind A.E."/>
            <person name="van Eijk R."/>
            <person name="Schleper C."/>
            <person name="Guy L."/>
            <person name="Ettema T.J."/>
        </authorList>
    </citation>
    <scope>NUCLEOTIDE SEQUENCE</scope>
</reference>
<protein>
    <submittedName>
        <fullName evidence="1">Uncharacterized protein</fullName>
    </submittedName>
</protein>
<evidence type="ECO:0000313" key="1">
    <source>
        <dbReference type="EMBL" id="KKK57854.1"/>
    </source>
</evidence>
<name>A0A0F8YUZ1_9ZZZZ</name>
<comment type="caution">
    <text evidence="1">The sequence shown here is derived from an EMBL/GenBank/DDBJ whole genome shotgun (WGS) entry which is preliminary data.</text>
</comment>